<comment type="caution">
    <text evidence="1">The sequence shown here is derived from an EMBL/GenBank/DDBJ whole genome shotgun (WGS) entry which is preliminary data.</text>
</comment>
<sequence>MTVRSCTCGAARRTEAGFTLIAGVVGHFRDCASLLPDPDTCEHANGVKRDGEVYCGRCGKGLSVGARDWFKDNMAPGYAEAQAVLRRKREGEIATVRLREDSYDIAGIHLDYGITDLSNDELTALIDCCTREQNHRAVSDSPKIETRLILHRANGKRITLRIYDVAPARVRGVPTVEATVAPYHEVLLRDWLASEAQPAPA</sequence>
<gene>
    <name evidence="1" type="ORF">LCGC14_1085420</name>
</gene>
<name>A0A0F9ME36_9ZZZZ</name>
<organism evidence="1">
    <name type="scientific">marine sediment metagenome</name>
    <dbReference type="NCBI Taxonomy" id="412755"/>
    <lineage>
        <taxon>unclassified sequences</taxon>
        <taxon>metagenomes</taxon>
        <taxon>ecological metagenomes</taxon>
    </lineage>
</organism>
<reference evidence="1" key="1">
    <citation type="journal article" date="2015" name="Nature">
        <title>Complex archaea that bridge the gap between prokaryotes and eukaryotes.</title>
        <authorList>
            <person name="Spang A."/>
            <person name="Saw J.H."/>
            <person name="Jorgensen S.L."/>
            <person name="Zaremba-Niedzwiedzka K."/>
            <person name="Martijn J."/>
            <person name="Lind A.E."/>
            <person name="van Eijk R."/>
            <person name="Schleper C."/>
            <person name="Guy L."/>
            <person name="Ettema T.J."/>
        </authorList>
    </citation>
    <scope>NUCLEOTIDE SEQUENCE</scope>
</reference>
<dbReference type="AlphaFoldDB" id="A0A0F9ME36"/>
<proteinExistence type="predicted"/>
<protein>
    <submittedName>
        <fullName evidence="1">Uncharacterized protein</fullName>
    </submittedName>
</protein>
<accession>A0A0F9ME36</accession>
<evidence type="ECO:0000313" key="1">
    <source>
        <dbReference type="EMBL" id="KKN05625.1"/>
    </source>
</evidence>
<dbReference type="EMBL" id="LAZR01004780">
    <property type="protein sequence ID" value="KKN05625.1"/>
    <property type="molecule type" value="Genomic_DNA"/>
</dbReference>